<dbReference type="Proteomes" id="UP000256964">
    <property type="component" value="Unassembled WGS sequence"/>
</dbReference>
<evidence type="ECO:0000313" key="2">
    <source>
        <dbReference type="Proteomes" id="UP000256964"/>
    </source>
</evidence>
<sequence length="215" mass="23743">MRRSAAYASSSPVRVKGTRCVRRLPGSSPRCKAISNDATGVGLLYHSLPLQTRHQDEEVLFLVPEIATESRFARELRLQVPDLQHEALALLVVLLLERNELLAVSMVVNPPSAWLITAERRQEHSRSAHMALPRVLRLPRLLLLPIELLLEHADLRLRLLLCPLELSPLIPPLLLHPVLLRAERLQVAPEGLGVAADTAQVGLQSSDGASDVPLL</sequence>
<name>A0A371DNG1_9APHY</name>
<organism evidence="1 2">
    <name type="scientific">Lentinus brumalis</name>
    <dbReference type="NCBI Taxonomy" id="2498619"/>
    <lineage>
        <taxon>Eukaryota</taxon>
        <taxon>Fungi</taxon>
        <taxon>Dikarya</taxon>
        <taxon>Basidiomycota</taxon>
        <taxon>Agaricomycotina</taxon>
        <taxon>Agaricomycetes</taxon>
        <taxon>Polyporales</taxon>
        <taxon>Polyporaceae</taxon>
        <taxon>Lentinus</taxon>
    </lineage>
</organism>
<gene>
    <name evidence="1" type="ORF">OH76DRAFT_1059309</name>
</gene>
<keyword evidence="2" id="KW-1185">Reference proteome</keyword>
<accession>A0A371DNG1</accession>
<protein>
    <submittedName>
        <fullName evidence="1">Uncharacterized protein</fullName>
    </submittedName>
</protein>
<reference evidence="1 2" key="1">
    <citation type="journal article" date="2018" name="Biotechnol. Biofuels">
        <title>Integrative visual omics of the white-rot fungus Polyporus brumalis exposes the biotechnological potential of its oxidative enzymes for delignifying raw plant biomass.</title>
        <authorList>
            <person name="Miyauchi S."/>
            <person name="Rancon A."/>
            <person name="Drula E."/>
            <person name="Hage H."/>
            <person name="Chaduli D."/>
            <person name="Favel A."/>
            <person name="Grisel S."/>
            <person name="Henrissat B."/>
            <person name="Herpoel-Gimbert I."/>
            <person name="Ruiz-Duenas F.J."/>
            <person name="Chevret D."/>
            <person name="Hainaut M."/>
            <person name="Lin J."/>
            <person name="Wang M."/>
            <person name="Pangilinan J."/>
            <person name="Lipzen A."/>
            <person name="Lesage-Meessen L."/>
            <person name="Navarro D."/>
            <person name="Riley R."/>
            <person name="Grigoriev I.V."/>
            <person name="Zhou S."/>
            <person name="Raouche S."/>
            <person name="Rosso M.N."/>
        </authorList>
    </citation>
    <scope>NUCLEOTIDE SEQUENCE [LARGE SCALE GENOMIC DNA]</scope>
    <source>
        <strain evidence="1 2">BRFM 1820</strain>
    </source>
</reference>
<dbReference type="AlphaFoldDB" id="A0A371DNG1"/>
<proteinExistence type="predicted"/>
<dbReference type="EMBL" id="KZ857385">
    <property type="protein sequence ID" value="RDX54048.1"/>
    <property type="molecule type" value="Genomic_DNA"/>
</dbReference>
<evidence type="ECO:0000313" key="1">
    <source>
        <dbReference type="EMBL" id="RDX54048.1"/>
    </source>
</evidence>